<dbReference type="PROSITE" id="PS51880">
    <property type="entry name" value="TGS"/>
    <property type="match status" value="1"/>
</dbReference>
<dbReference type="CDD" id="cd01667">
    <property type="entry name" value="TGS_ThrRS"/>
    <property type="match status" value="1"/>
</dbReference>
<feature type="domain" description="TGS" evidence="1">
    <location>
        <begin position="1"/>
        <end position="60"/>
    </location>
</feature>
<evidence type="ECO:0000313" key="3">
    <source>
        <dbReference type="Proteomes" id="UP001199915"/>
    </source>
</evidence>
<organism evidence="2 3">
    <name type="scientific">Fusicatenibacter saccharivorans</name>
    <dbReference type="NCBI Taxonomy" id="1150298"/>
    <lineage>
        <taxon>Bacteria</taxon>
        <taxon>Bacillati</taxon>
        <taxon>Bacillota</taxon>
        <taxon>Clostridia</taxon>
        <taxon>Lachnospirales</taxon>
        <taxon>Lachnospiraceae</taxon>
        <taxon>Fusicatenibacter</taxon>
    </lineage>
</organism>
<dbReference type="GO" id="GO:0016301">
    <property type="term" value="F:kinase activity"/>
    <property type="evidence" value="ECO:0007669"/>
    <property type="project" value="UniProtKB-KW"/>
</dbReference>
<dbReference type="InterPro" id="IPR004095">
    <property type="entry name" value="TGS"/>
</dbReference>
<sequence length="551" mass="63941">MIQVTIDGKGYEYPENCSYYEIAKDFEKTMDAPIVLVKVDGRLRELHKQLKKDCELEFVTTEDEIGHKTYQRSLSLLLVKAVYHVGGYDKIRHVMLHFSAGSGFFYTVDGDITLNQEFLDEVKAYMHEQVEKAVPIYKRSVDTHEARERFRLHGMTDKDRLFRYRRVSRVNLYSLGDFEDYYYGFMTYDTSYLKYFDLYLYDDGFVLQMPEKKAPETVPAANLSPKVFQVQRESERWGEQMGISTVADLNERITKGNIQQMMLIAEALQEQKIAKIAEQIAERKQVKFVLIAGPSSSGKTTFCNRLSIQLSAHGLTPHPISLDNYYVNRVDTPRDENGDYDFECLEALDIELLNRDMTALLNGERVELPYFNFKTGKREYKGNFIQMKETDVLVLEGIHGLNEKLTWSLPSESKFRIYISALTQINVDEHNRIPTTDGRLIRRMVRDSRTRATSAKETIAMWPSVRRGEDRNIFPNQEKADVMFNSALVYELSVLKLYAEPLLFQIEEGEPEYQEAKRLLKFLDYFVGVPIEDIPKNSILREFVGGSCFDV</sequence>
<reference evidence="2" key="1">
    <citation type="submission" date="2022-01" db="EMBL/GenBank/DDBJ databases">
        <title>Collection of gut derived symbiotic bacterial strains cultured from healthy donors.</title>
        <authorList>
            <person name="Lin H."/>
            <person name="Kohout C."/>
            <person name="Waligurski E."/>
            <person name="Pamer E.G."/>
        </authorList>
    </citation>
    <scope>NUCLEOTIDE SEQUENCE</scope>
    <source>
        <strain evidence="2">DFI.5.49</strain>
    </source>
</reference>
<dbReference type="InterPro" id="IPR027417">
    <property type="entry name" value="P-loop_NTPase"/>
</dbReference>
<accession>A0AAE3F3S6</accession>
<comment type="caution">
    <text evidence="2">The sequence shown here is derived from an EMBL/GenBank/DDBJ whole genome shotgun (WGS) entry which is preliminary data.</text>
</comment>
<dbReference type="PANTHER" id="PTHR10285">
    <property type="entry name" value="URIDINE KINASE"/>
    <property type="match status" value="1"/>
</dbReference>
<dbReference type="Gene3D" id="3.10.20.30">
    <property type="match status" value="1"/>
</dbReference>
<dbReference type="SUPFAM" id="SSF81271">
    <property type="entry name" value="TGS-like"/>
    <property type="match status" value="1"/>
</dbReference>
<protein>
    <submittedName>
        <fullName evidence="2">Nucleoside kinase</fullName>
    </submittedName>
</protein>
<dbReference type="GO" id="GO:0005524">
    <property type="term" value="F:ATP binding"/>
    <property type="evidence" value="ECO:0007669"/>
    <property type="project" value="InterPro"/>
</dbReference>
<evidence type="ECO:0000313" key="2">
    <source>
        <dbReference type="EMBL" id="MCG4766952.1"/>
    </source>
</evidence>
<dbReference type="InterPro" id="IPR012676">
    <property type="entry name" value="TGS-like"/>
</dbReference>
<dbReference type="SUPFAM" id="SSF52540">
    <property type="entry name" value="P-loop containing nucleoside triphosphate hydrolases"/>
    <property type="match status" value="1"/>
</dbReference>
<dbReference type="Pfam" id="PF00485">
    <property type="entry name" value="PRK"/>
    <property type="match status" value="1"/>
</dbReference>
<dbReference type="AlphaFoldDB" id="A0AAE3F3S6"/>
<gene>
    <name evidence="2" type="ORF">L0N21_15785</name>
</gene>
<keyword evidence="2" id="KW-0418">Kinase</keyword>
<dbReference type="InterPro" id="IPR018163">
    <property type="entry name" value="Thr/Ala-tRNA-synth_IIc_edit"/>
</dbReference>
<evidence type="ECO:0000259" key="1">
    <source>
        <dbReference type="PROSITE" id="PS51880"/>
    </source>
</evidence>
<dbReference type="Gene3D" id="3.30.980.10">
    <property type="entry name" value="Threonyl-trna Synthetase, Chain A, domain 2"/>
    <property type="match status" value="1"/>
</dbReference>
<name>A0AAE3F3S6_9FIRM</name>
<keyword evidence="2" id="KW-0808">Transferase</keyword>
<dbReference type="InterPro" id="IPR012675">
    <property type="entry name" value="Beta-grasp_dom_sf"/>
</dbReference>
<proteinExistence type="predicted"/>
<dbReference type="SUPFAM" id="SSF55186">
    <property type="entry name" value="ThrRS/AlaRS common domain"/>
    <property type="match status" value="1"/>
</dbReference>
<dbReference type="Proteomes" id="UP001199915">
    <property type="component" value="Unassembled WGS sequence"/>
</dbReference>
<dbReference type="RefSeq" id="WP_022462741.1">
    <property type="nucleotide sequence ID" value="NZ_JAAINQ010000014.1"/>
</dbReference>
<dbReference type="Gene3D" id="3.40.50.300">
    <property type="entry name" value="P-loop containing nucleotide triphosphate hydrolases"/>
    <property type="match status" value="1"/>
</dbReference>
<dbReference type="InterPro" id="IPR006083">
    <property type="entry name" value="PRK/URK"/>
</dbReference>
<dbReference type="EMBL" id="JAKNFS010000027">
    <property type="protein sequence ID" value="MCG4766952.1"/>
    <property type="molecule type" value="Genomic_DNA"/>
</dbReference>
<dbReference type="CDD" id="cd02028">
    <property type="entry name" value="UMPK_like"/>
    <property type="match status" value="1"/>
</dbReference>